<evidence type="ECO:0000313" key="3">
    <source>
        <dbReference type="EMBL" id="CAB5392902.1"/>
    </source>
</evidence>
<name>A0A915ZWF7_9GLOM</name>
<accession>A0A915ZWF7</accession>
<keyword evidence="1" id="KW-0103">Bromodomain</keyword>
<evidence type="ECO:0000313" key="4">
    <source>
        <dbReference type="Proteomes" id="UP000684084"/>
    </source>
</evidence>
<reference evidence="3" key="1">
    <citation type="submission" date="2020-05" db="EMBL/GenBank/DDBJ databases">
        <authorList>
            <person name="Rincon C."/>
            <person name="Sanders R I."/>
            <person name="Robbins C."/>
            <person name="Chaturvedi A."/>
        </authorList>
    </citation>
    <scope>NUCLEOTIDE SEQUENCE</scope>
    <source>
        <strain evidence="3">CHB12</strain>
    </source>
</reference>
<evidence type="ECO:0000259" key="2">
    <source>
        <dbReference type="PROSITE" id="PS50014"/>
    </source>
</evidence>
<evidence type="ECO:0000256" key="1">
    <source>
        <dbReference type="PROSITE-ProRule" id="PRU00035"/>
    </source>
</evidence>
<comment type="caution">
    <text evidence="3">The sequence shown here is derived from an EMBL/GenBank/DDBJ whole genome shotgun (WGS) entry which is preliminary data.</text>
</comment>
<dbReference type="SMART" id="SM00297">
    <property type="entry name" value="BROMO"/>
    <property type="match status" value="1"/>
</dbReference>
<dbReference type="VEuPathDB" id="FungiDB:RhiirFUN_005207"/>
<sequence length="557" mass="65405">MSATENYIGFEELVFYLNESRKISYHGFLDIYRNTIIASLSQLTNFPLEKWQNFNIAWTNHFLDNAKELLDSNAFTELKKKVNIEHSKRKKDLRIFWQEVIKDYEKSQKIIKEYEKENTFTTVTPLPKKPIKFSETLQSKENTFTVTPLPKKPIKFSETLQSKENTFSTVTPLPKKPIKFSETLQSKENTFTTVTPLPKKPIKFSETLQSKENTFTTVTTLPKKPIKFSETLQSKENTFTTVKSLSKTLQPDISLLSKKTGKSSVKNLSETSQLDLFKKNITFINNFCYDIFHELENESYANLFYKYTKEDVKNEVIEYPMDLFTINSKLENNQYTSLKEFEKDIRLIFCNCYTYNDIKSKEYCSGKILESIFNEKWNEKIILYDRQTIELKRVRDTDTDDTDDTNRFWKKQCQILEQNKNNLIYRQIKNVFIFSESMLQAIIESLLPLKYHIPELSLVMDGKKLKGSGRFGYSDIFVLKGIGNEEDLLKRPYTYWSKEHKRTNQTTIGEVLNSGISQLESYMNTILKGRVVDYSGSGIFDERVDKKKDKESLKKRQ</sequence>
<feature type="domain" description="Bromo" evidence="2">
    <location>
        <begin position="315"/>
        <end position="363"/>
    </location>
</feature>
<dbReference type="InterPro" id="IPR001487">
    <property type="entry name" value="Bromodomain"/>
</dbReference>
<dbReference type="PROSITE" id="PS50014">
    <property type="entry name" value="BROMODOMAIN_2"/>
    <property type="match status" value="1"/>
</dbReference>
<dbReference type="Pfam" id="PF00439">
    <property type="entry name" value="Bromodomain"/>
    <property type="match status" value="1"/>
</dbReference>
<dbReference type="PANTHER" id="PTHR22880">
    <property type="entry name" value="FALZ-RELATED BROMODOMAIN-CONTAINING PROTEINS"/>
    <property type="match status" value="1"/>
</dbReference>
<dbReference type="GO" id="GO:0006355">
    <property type="term" value="P:regulation of DNA-templated transcription"/>
    <property type="evidence" value="ECO:0007669"/>
    <property type="project" value="TreeGrafter"/>
</dbReference>
<dbReference type="GO" id="GO:0005634">
    <property type="term" value="C:nucleus"/>
    <property type="evidence" value="ECO:0007669"/>
    <property type="project" value="TreeGrafter"/>
</dbReference>
<dbReference type="GO" id="GO:0000785">
    <property type="term" value="C:chromatin"/>
    <property type="evidence" value="ECO:0007669"/>
    <property type="project" value="TreeGrafter"/>
</dbReference>
<proteinExistence type="predicted"/>
<dbReference type="InterPro" id="IPR050935">
    <property type="entry name" value="Bromo_chromatin_reader"/>
</dbReference>
<dbReference type="Proteomes" id="UP000684084">
    <property type="component" value="Unassembled WGS sequence"/>
</dbReference>
<dbReference type="GO" id="GO:0006338">
    <property type="term" value="P:chromatin remodeling"/>
    <property type="evidence" value="ECO:0007669"/>
    <property type="project" value="TreeGrafter"/>
</dbReference>
<dbReference type="EMBL" id="CAGKOT010000079">
    <property type="protein sequence ID" value="CAB5392902.1"/>
    <property type="molecule type" value="Genomic_DNA"/>
</dbReference>
<protein>
    <recommendedName>
        <fullName evidence="2">Bromo domain-containing protein</fullName>
    </recommendedName>
</protein>
<organism evidence="3 4">
    <name type="scientific">Rhizophagus irregularis</name>
    <dbReference type="NCBI Taxonomy" id="588596"/>
    <lineage>
        <taxon>Eukaryota</taxon>
        <taxon>Fungi</taxon>
        <taxon>Fungi incertae sedis</taxon>
        <taxon>Mucoromycota</taxon>
        <taxon>Glomeromycotina</taxon>
        <taxon>Glomeromycetes</taxon>
        <taxon>Glomerales</taxon>
        <taxon>Glomeraceae</taxon>
        <taxon>Rhizophagus</taxon>
    </lineage>
</organism>
<dbReference type="PANTHER" id="PTHR22880:SF225">
    <property type="entry name" value="BROMODOMAIN-CONTAINING PROTEIN BET-1-RELATED"/>
    <property type="match status" value="1"/>
</dbReference>
<dbReference type="OrthoDB" id="21449at2759"/>
<dbReference type="AlphaFoldDB" id="A0A915ZWF7"/>
<gene>
    <name evidence="3" type="ORF">CHRIB12_LOCUS22626</name>
</gene>